<evidence type="ECO:0000313" key="4">
    <source>
        <dbReference type="EMBL" id="HAF2570864.1"/>
    </source>
</evidence>
<evidence type="ECO:0000313" key="2">
    <source>
        <dbReference type="EMBL" id="HAF1419278.1"/>
    </source>
</evidence>
<gene>
    <name evidence="3" type="ORF">G8N85_003707</name>
    <name evidence="2" type="ORF">G9B68_003691</name>
    <name evidence="4" type="ORF">G9E70_003786</name>
</gene>
<comment type="caution">
    <text evidence="3">The sequence shown here is derived from an EMBL/GenBank/DDBJ whole genome shotgun (WGS) entry which is preliminary data.</text>
</comment>
<dbReference type="AlphaFoldDB" id="A0A743TTB8"/>
<dbReference type="InterPro" id="IPR009913">
    <property type="entry name" value="TraP"/>
</dbReference>
<keyword evidence="1" id="KW-0472">Membrane</keyword>
<reference evidence="3" key="1">
    <citation type="journal article" date="2018" name="Genome Biol.">
        <title>SKESA: strategic k-mer extension for scrupulous assemblies.</title>
        <authorList>
            <person name="Souvorov A."/>
            <person name="Agarwala R."/>
            <person name="Lipman D.J."/>
        </authorList>
    </citation>
    <scope>NUCLEOTIDE SEQUENCE</scope>
    <source>
        <strain evidence="4">MA.05/00002289</strain>
        <strain evidence="3">MA.CK_01/00000941</strain>
        <strain evidence="2">MA.CK_95/00012903</strain>
    </source>
</reference>
<organism evidence="3">
    <name type="scientific">Salmonella enterica</name>
    <name type="common">Salmonella choleraesuis</name>
    <dbReference type="NCBI Taxonomy" id="28901"/>
    <lineage>
        <taxon>Bacteria</taxon>
        <taxon>Pseudomonadati</taxon>
        <taxon>Pseudomonadota</taxon>
        <taxon>Gammaproteobacteria</taxon>
        <taxon>Enterobacterales</taxon>
        <taxon>Enterobacteriaceae</taxon>
        <taxon>Salmonella</taxon>
    </lineage>
</organism>
<name>A0A743TTB8_SALER</name>
<accession>A0A743TTB8</accession>
<sequence length="183" mass="19946">MMKDYFSVLMNAGEYGLCCLAWGLKWVVIRPLAAIMIIMLLLNWLSGSSPGQMLATGIEKAKAGAGAGEFMVRECPPSSPPPVRLNRLPYVEDLREDICPVVVTDAAGYADRIDRTLSETLKTLWLLLSLLFGVVAGLCGDTPRRRPRRIYGSASGRGTAYVAGEISTFLKKMTGRNGGNKKF</sequence>
<evidence type="ECO:0000256" key="1">
    <source>
        <dbReference type="SAM" id="Phobius"/>
    </source>
</evidence>
<reference evidence="3" key="2">
    <citation type="submission" date="2020-02" db="EMBL/GenBank/DDBJ databases">
        <authorList>
            <consortium name="NCBI Pathogen Detection Project"/>
        </authorList>
    </citation>
    <scope>NUCLEOTIDE SEQUENCE</scope>
    <source>
        <strain evidence="4">MA.05/00002289</strain>
        <strain evidence="3">MA.CK_01/00000941</strain>
        <strain evidence="2">MA.CK_95/00012903</strain>
    </source>
</reference>
<keyword evidence="1" id="KW-0812">Transmembrane</keyword>
<dbReference type="EMBL" id="DAAUOA010000019">
    <property type="protein sequence ID" value="HAF2205708.1"/>
    <property type="molecule type" value="Genomic_DNA"/>
</dbReference>
<proteinExistence type="predicted"/>
<dbReference type="EMBL" id="DAAUPK010000016">
    <property type="protein sequence ID" value="HAF2570864.1"/>
    <property type="molecule type" value="Genomic_DNA"/>
</dbReference>
<dbReference type="Pfam" id="PF07296">
    <property type="entry name" value="TraP"/>
    <property type="match status" value="1"/>
</dbReference>
<evidence type="ECO:0008006" key="5">
    <source>
        <dbReference type="Google" id="ProtNLM"/>
    </source>
</evidence>
<protein>
    <recommendedName>
        <fullName evidence="5">Conjugal transfer protein TraP</fullName>
    </recommendedName>
</protein>
<feature type="transmembrane region" description="Helical" evidence="1">
    <location>
        <begin position="123"/>
        <end position="140"/>
    </location>
</feature>
<keyword evidence="1" id="KW-1133">Transmembrane helix</keyword>
<dbReference type="EMBL" id="DAAUMU010000021">
    <property type="protein sequence ID" value="HAF1419278.1"/>
    <property type="molecule type" value="Genomic_DNA"/>
</dbReference>
<evidence type="ECO:0000313" key="3">
    <source>
        <dbReference type="EMBL" id="HAF2205708.1"/>
    </source>
</evidence>
<feature type="transmembrane region" description="Helical" evidence="1">
    <location>
        <begin position="27"/>
        <end position="45"/>
    </location>
</feature>